<dbReference type="EMBL" id="BNBF01000038">
    <property type="protein sequence ID" value="GHG75564.1"/>
    <property type="molecule type" value="Genomic_DNA"/>
</dbReference>
<keyword evidence="2" id="KW-1185">Reference proteome</keyword>
<dbReference type="Gene3D" id="1.10.1200.10">
    <property type="entry name" value="ACP-like"/>
    <property type="match status" value="1"/>
</dbReference>
<dbReference type="InterPro" id="IPR036736">
    <property type="entry name" value="ACP-like_sf"/>
</dbReference>
<accession>A0A919KG34</accession>
<dbReference type="Proteomes" id="UP000619355">
    <property type="component" value="Unassembled WGS sequence"/>
</dbReference>
<dbReference type="RefSeq" id="WP_189986446.1">
    <property type="nucleotide sequence ID" value="NZ_BNBF01000038.1"/>
</dbReference>
<protein>
    <recommendedName>
        <fullName evidence="3">Acyl carrier protein</fullName>
    </recommendedName>
</protein>
<proteinExistence type="predicted"/>
<evidence type="ECO:0000313" key="2">
    <source>
        <dbReference type="Proteomes" id="UP000619355"/>
    </source>
</evidence>
<evidence type="ECO:0008006" key="3">
    <source>
        <dbReference type="Google" id="ProtNLM"/>
    </source>
</evidence>
<evidence type="ECO:0000313" key="1">
    <source>
        <dbReference type="EMBL" id="GHG75564.1"/>
    </source>
</evidence>
<comment type="caution">
    <text evidence="1">The sequence shown here is derived from an EMBL/GenBank/DDBJ whole genome shotgun (WGS) entry which is preliminary data.</text>
</comment>
<sequence length="114" mass="12319">MTDTTTALDAALVPDVIGKLVHCLAPAKRDITPTTRFISDLAYHSLAMAELGYIVEDLFELDALPYEQTMGLETVQDIVELIQKHLEAGEGTMPTAEQVQMALAPHGGDWPLAG</sequence>
<dbReference type="SUPFAM" id="SSF47336">
    <property type="entry name" value="ACP-like"/>
    <property type="match status" value="1"/>
</dbReference>
<gene>
    <name evidence="1" type="ORF">GCM10018980_73040</name>
</gene>
<name>A0A919KG34_9ACTN</name>
<dbReference type="AlphaFoldDB" id="A0A919KG34"/>
<reference evidence="2" key="1">
    <citation type="journal article" date="2019" name="Int. J. Syst. Evol. Microbiol.">
        <title>The Global Catalogue of Microorganisms (GCM) 10K type strain sequencing project: providing services to taxonomists for standard genome sequencing and annotation.</title>
        <authorList>
            <consortium name="The Broad Institute Genomics Platform"/>
            <consortium name="The Broad Institute Genome Sequencing Center for Infectious Disease"/>
            <person name="Wu L."/>
            <person name="Ma J."/>
        </authorList>
    </citation>
    <scope>NUCLEOTIDE SEQUENCE [LARGE SCALE GENOMIC DNA]</scope>
    <source>
        <strain evidence="2">JCM 4253</strain>
    </source>
</reference>
<organism evidence="1 2">
    <name type="scientific">Streptomyces capoamus</name>
    <dbReference type="NCBI Taxonomy" id="68183"/>
    <lineage>
        <taxon>Bacteria</taxon>
        <taxon>Bacillati</taxon>
        <taxon>Actinomycetota</taxon>
        <taxon>Actinomycetes</taxon>
        <taxon>Kitasatosporales</taxon>
        <taxon>Streptomycetaceae</taxon>
        <taxon>Streptomyces</taxon>
    </lineage>
</organism>